<evidence type="ECO:0000313" key="2">
    <source>
        <dbReference type="Proteomes" id="UP001152531"/>
    </source>
</evidence>
<accession>A0ACA9YB62</accession>
<reference evidence="1" key="1">
    <citation type="submission" date="2022-06" db="EMBL/GenBank/DDBJ databases">
        <authorList>
            <person name="Legras J.-L."/>
            <person name="Devillers H."/>
            <person name="Grondin C."/>
        </authorList>
    </citation>
    <scope>NUCLEOTIDE SEQUENCE</scope>
    <source>
        <strain evidence="1">CLIB 1444</strain>
    </source>
</reference>
<organism evidence="1 2">
    <name type="scientific">[Candida] jaroonii</name>
    <dbReference type="NCBI Taxonomy" id="467808"/>
    <lineage>
        <taxon>Eukaryota</taxon>
        <taxon>Fungi</taxon>
        <taxon>Dikarya</taxon>
        <taxon>Ascomycota</taxon>
        <taxon>Saccharomycotina</taxon>
        <taxon>Pichiomycetes</taxon>
        <taxon>Debaryomycetaceae</taxon>
        <taxon>Yamadazyma</taxon>
    </lineage>
</organism>
<dbReference type="EMBL" id="CALSDN010000007">
    <property type="protein sequence ID" value="CAH6721931.1"/>
    <property type="molecule type" value="Genomic_DNA"/>
</dbReference>
<protein>
    <submittedName>
        <fullName evidence="1">Dolichol-phosphate mannosyltransferase subunit 3</fullName>
    </submittedName>
</protein>
<gene>
    <name evidence="1" type="ORF">CLIB1444_07S05666</name>
</gene>
<keyword evidence="1" id="KW-0808">Transferase</keyword>
<sequence length="93" mass="10500">MTKATEALLTVFAISSIYFGIYAKVIPTPEIFYNEILPFLPLWAIVSLGAYSLAVLGYRVLTFKDKPEKYKELLGQIDEAKAFYKSKGIDLDE</sequence>
<comment type="caution">
    <text evidence="1">The sequence shown here is derived from an EMBL/GenBank/DDBJ whole genome shotgun (WGS) entry which is preliminary data.</text>
</comment>
<dbReference type="Proteomes" id="UP001152531">
    <property type="component" value="Unassembled WGS sequence"/>
</dbReference>
<keyword evidence="2" id="KW-1185">Reference proteome</keyword>
<name>A0ACA9YB62_9ASCO</name>
<keyword evidence="1" id="KW-0328">Glycosyltransferase</keyword>
<proteinExistence type="predicted"/>
<evidence type="ECO:0000313" key="1">
    <source>
        <dbReference type="EMBL" id="CAH6721931.1"/>
    </source>
</evidence>